<keyword evidence="4" id="KW-0456">Lyase</keyword>
<dbReference type="PANTHER" id="PTHR33337">
    <property type="entry name" value="GFA DOMAIN-CONTAINING PROTEIN"/>
    <property type="match status" value="1"/>
</dbReference>
<evidence type="ECO:0000256" key="3">
    <source>
        <dbReference type="ARBA" id="ARBA00022833"/>
    </source>
</evidence>
<feature type="domain" description="CENP-V/GFA" evidence="5">
    <location>
        <begin position="5"/>
        <end position="124"/>
    </location>
</feature>
<dbReference type="PROSITE" id="PS51891">
    <property type="entry name" value="CENP_V_GFA"/>
    <property type="match status" value="1"/>
</dbReference>
<dbReference type="RefSeq" id="WP_273616973.1">
    <property type="nucleotide sequence ID" value="NZ_CP103868.1"/>
</dbReference>
<keyword evidence="7" id="KW-1185">Reference proteome</keyword>
<dbReference type="EMBL" id="CP117417">
    <property type="protein sequence ID" value="WCT76534.1"/>
    <property type="molecule type" value="Genomic_DNA"/>
</dbReference>
<dbReference type="Proteomes" id="UP001218231">
    <property type="component" value="Chromosome"/>
</dbReference>
<dbReference type="InterPro" id="IPR011057">
    <property type="entry name" value="Mss4-like_sf"/>
</dbReference>
<accession>A0ABY7TTI1</accession>
<dbReference type="InterPro" id="IPR006913">
    <property type="entry name" value="CENP-V/GFA"/>
</dbReference>
<evidence type="ECO:0000256" key="1">
    <source>
        <dbReference type="ARBA" id="ARBA00005495"/>
    </source>
</evidence>
<keyword evidence="2" id="KW-0479">Metal-binding</keyword>
<dbReference type="Gene3D" id="3.90.1590.10">
    <property type="entry name" value="glutathione-dependent formaldehyde- activating enzyme (gfa)"/>
    <property type="match status" value="1"/>
</dbReference>
<evidence type="ECO:0000313" key="7">
    <source>
        <dbReference type="Proteomes" id="UP001218231"/>
    </source>
</evidence>
<comment type="similarity">
    <text evidence="1">Belongs to the Gfa family.</text>
</comment>
<gene>
    <name evidence="6" type="ORF">PQ457_11375</name>
</gene>
<dbReference type="Pfam" id="PF04828">
    <property type="entry name" value="GFA"/>
    <property type="match status" value="1"/>
</dbReference>
<proteinExistence type="inferred from homology"/>
<protein>
    <submittedName>
        <fullName evidence="6">GFA family protein</fullName>
    </submittedName>
</protein>
<dbReference type="PANTHER" id="PTHR33337:SF40">
    <property type="entry name" value="CENP-V_GFA DOMAIN-CONTAINING PROTEIN-RELATED"/>
    <property type="match status" value="1"/>
</dbReference>
<organism evidence="6 7">
    <name type="scientific">Novosphingobium humi</name>
    <dbReference type="NCBI Taxonomy" id="2282397"/>
    <lineage>
        <taxon>Bacteria</taxon>
        <taxon>Pseudomonadati</taxon>
        <taxon>Pseudomonadota</taxon>
        <taxon>Alphaproteobacteria</taxon>
        <taxon>Sphingomonadales</taxon>
        <taxon>Sphingomonadaceae</taxon>
        <taxon>Novosphingobium</taxon>
    </lineage>
</organism>
<reference evidence="6 7" key="1">
    <citation type="submission" date="2023-02" db="EMBL/GenBank/DDBJ databases">
        <title>Genome sequence of Novosphingobium humi KACC 19094.</title>
        <authorList>
            <person name="Kim S."/>
            <person name="Heo J."/>
            <person name="Kwon S.-W."/>
        </authorList>
    </citation>
    <scope>NUCLEOTIDE SEQUENCE [LARGE SCALE GENOMIC DNA]</scope>
    <source>
        <strain evidence="6 7">KACC 19094</strain>
    </source>
</reference>
<evidence type="ECO:0000259" key="5">
    <source>
        <dbReference type="PROSITE" id="PS51891"/>
    </source>
</evidence>
<evidence type="ECO:0000313" key="6">
    <source>
        <dbReference type="EMBL" id="WCT76534.1"/>
    </source>
</evidence>
<sequence>MDAVLEGGCGCGHVRYRAQGMPILVNNCHCRQCQQQTGSTGVVNAFYEAEAVELLCGALVENTVRSGSGGAHTICRCGQCGVALWSFYPRLGRLGLGLRVTTLDTPEVIRPDAVIYVSEALPWVALPADIPQFATTYKPAEVLPPDRLARLMAMAARRKAGEG</sequence>
<name>A0ABY7TTI1_9SPHN</name>
<keyword evidence="3" id="KW-0862">Zinc</keyword>
<evidence type="ECO:0000256" key="4">
    <source>
        <dbReference type="ARBA" id="ARBA00023239"/>
    </source>
</evidence>
<evidence type="ECO:0000256" key="2">
    <source>
        <dbReference type="ARBA" id="ARBA00022723"/>
    </source>
</evidence>
<dbReference type="SUPFAM" id="SSF51316">
    <property type="entry name" value="Mss4-like"/>
    <property type="match status" value="1"/>
</dbReference>